<name>A0ABQ1JQT2_9SPHN</name>
<feature type="region of interest" description="Disordered" evidence="1">
    <location>
        <begin position="16"/>
        <end position="57"/>
    </location>
</feature>
<comment type="caution">
    <text evidence="3">The sequence shown here is derived from an EMBL/GenBank/DDBJ whole genome shotgun (WGS) entry which is preliminary data.</text>
</comment>
<sequence>MRPLVVITASLSLTASGLAQTVPPKTQEPAPADAAKPAEPPVEPENSDGQPLDKLPRLPGFAASLANEPPITDVSGWKTLPDQDAWKAIVGSTERSRQSARWQLARSLLGKGRAPEAYGVLVAMGEDDPDLALVATYRLALGAALVGLGRFPDALAALSAELLATNPEACAWRMRALAGAAMPADALQQWACARPAIAARRGKTRATFMLAAADAALQANQPALALALVQKMPEADPAANLIRGRSLFRLDKVQDAKMRLNQAKGNGSPEQRVDARIALLEGLAERDLVKPKQAYDDLERLSYIWRGGQIERRGLMLRLKLATEMDNHPAMLRTGAALFRYHPAAMDSSILLAGLHDRLRMILAPESKISLPDAAGLFWEYRDLSPAGAGGDFLVSQLADRLQGARLYDRAAELLNYQMTARAKDVAQGPLSVRVAKLYILEGRPEQALRALRGSDGNIYPEEIVWDRLRMEAIALHLLGRTDEALAVLDGVPDGAAIRNEIEWSRRNWRAFVDSDRQLPTRPGQLTEVEQTVVLRRAVALAMLGREAALAQLRARYAAIFAELPTATAFDLLTGPVDQLDTEKIARAMAAMPTASPAGDVADLLTGAAPAAPKLSPRKTT</sequence>
<dbReference type="RefSeq" id="WP_188515451.1">
    <property type="nucleotide sequence ID" value="NZ_BMGD01000006.1"/>
</dbReference>
<evidence type="ECO:0000313" key="3">
    <source>
        <dbReference type="EMBL" id="GGB74482.1"/>
    </source>
</evidence>
<feature type="chain" id="PRO_5046378250" description="Tetratrico peptide repeat group 5 domain-containing protein" evidence="2">
    <location>
        <begin position="22"/>
        <end position="621"/>
    </location>
</feature>
<keyword evidence="2" id="KW-0732">Signal</keyword>
<evidence type="ECO:0008006" key="5">
    <source>
        <dbReference type="Google" id="ProtNLM"/>
    </source>
</evidence>
<proteinExistence type="predicted"/>
<feature type="signal peptide" evidence="2">
    <location>
        <begin position="1"/>
        <end position="21"/>
    </location>
</feature>
<dbReference type="Proteomes" id="UP000614261">
    <property type="component" value="Unassembled WGS sequence"/>
</dbReference>
<gene>
    <name evidence="3" type="ORF">GCM10010833_32120</name>
</gene>
<keyword evidence="4" id="KW-1185">Reference proteome</keyword>
<dbReference type="EMBL" id="BMGD01000006">
    <property type="protein sequence ID" value="GGB74482.1"/>
    <property type="molecule type" value="Genomic_DNA"/>
</dbReference>
<evidence type="ECO:0000256" key="2">
    <source>
        <dbReference type="SAM" id="SignalP"/>
    </source>
</evidence>
<protein>
    <recommendedName>
        <fullName evidence="5">Tetratrico peptide repeat group 5 domain-containing protein</fullName>
    </recommendedName>
</protein>
<reference evidence="4" key="1">
    <citation type="journal article" date="2019" name="Int. J. Syst. Evol. Microbiol.">
        <title>The Global Catalogue of Microorganisms (GCM) 10K type strain sequencing project: providing services to taxonomists for standard genome sequencing and annotation.</title>
        <authorList>
            <consortium name="The Broad Institute Genomics Platform"/>
            <consortium name="The Broad Institute Genome Sequencing Center for Infectious Disease"/>
            <person name="Wu L."/>
            <person name="Ma J."/>
        </authorList>
    </citation>
    <scope>NUCLEOTIDE SEQUENCE [LARGE SCALE GENOMIC DNA]</scope>
    <source>
        <strain evidence="4">CGMCC 1.12851</strain>
    </source>
</reference>
<evidence type="ECO:0000313" key="4">
    <source>
        <dbReference type="Proteomes" id="UP000614261"/>
    </source>
</evidence>
<accession>A0ABQ1JQT2</accession>
<evidence type="ECO:0000256" key="1">
    <source>
        <dbReference type="SAM" id="MobiDB-lite"/>
    </source>
</evidence>
<feature type="compositionally biased region" description="Low complexity" evidence="1">
    <location>
        <begin position="28"/>
        <end position="37"/>
    </location>
</feature>
<organism evidence="3 4">
    <name type="scientific">Blastomonas aquatica</name>
    <dbReference type="NCBI Taxonomy" id="1510276"/>
    <lineage>
        <taxon>Bacteria</taxon>
        <taxon>Pseudomonadati</taxon>
        <taxon>Pseudomonadota</taxon>
        <taxon>Alphaproteobacteria</taxon>
        <taxon>Sphingomonadales</taxon>
        <taxon>Sphingomonadaceae</taxon>
        <taxon>Blastomonas</taxon>
    </lineage>
</organism>